<sequence length="73" mass="8666">MDLEDYLTDLPAEHVAMFRFVQSRIHELWPKVDERIAWSMPGFFPNTSVNSNHPLIFVRLNKHWLGIYATPRI</sequence>
<reference evidence="1 2" key="1">
    <citation type="submission" date="2018-07" db="EMBL/GenBank/DDBJ databases">
        <title>Genomic Encyclopedia of Type Strains, Phase III (KMG-III): the genomes of soil and plant-associated and newly described type strains.</title>
        <authorList>
            <person name="Whitman W."/>
        </authorList>
    </citation>
    <scope>NUCLEOTIDE SEQUENCE [LARGE SCALE GENOMIC DNA]</scope>
    <source>
        <strain evidence="1 2">CECT 7031</strain>
    </source>
</reference>
<accession>A0A288QN72</accession>
<dbReference type="GeneID" id="94546178"/>
<dbReference type="KEGG" id="wso:WSWS_00985"/>
<dbReference type="EMBL" id="QRAS01000001">
    <property type="protein sequence ID" value="RDL12179.1"/>
    <property type="molecule type" value="Genomic_DNA"/>
</dbReference>
<dbReference type="Gene3D" id="3.90.1150.200">
    <property type="match status" value="1"/>
</dbReference>
<keyword evidence="2" id="KW-1185">Reference proteome</keyword>
<organism evidence="1 2">
    <name type="scientific">Weissella soli</name>
    <dbReference type="NCBI Taxonomy" id="155866"/>
    <lineage>
        <taxon>Bacteria</taxon>
        <taxon>Bacillati</taxon>
        <taxon>Bacillota</taxon>
        <taxon>Bacilli</taxon>
        <taxon>Lactobacillales</taxon>
        <taxon>Lactobacillaceae</taxon>
        <taxon>Weissella</taxon>
    </lineage>
</organism>
<dbReference type="RefSeq" id="WP_070230231.1">
    <property type="nucleotide sequence ID" value="NZ_BJYO01000002.1"/>
</dbReference>
<proteinExistence type="predicted"/>
<name>A0A288QN72_9LACO</name>
<dbReference type="Proteomes" id="UP000254912">
    <property type="component" value="Unassembled WGS sequence"/>
</dbReference>
<evidence type="ECO:0000313" key="1">
    <source>
        <dbReference type="EMBL" id="RDL12179.1"/>
    </source>
</evidence>
<evidence type="ECO:0000313" key="2">
    <source>
        <dbReference type="Proteomes" id="UP000254912"/>
    </source>
</evidence>
<dbReference type="AlphaFoldDB" id="A0A288QN72"/>
<dbReference type="SUPFAM" id="SSF159888">
    <property type="entry name" value="YdhG-like"/>
    <property type="match status" value="1"/>
</dbReference>
<comment type="caution">
    <text evidence="1">The sequence shown here is derived from an EMBL/GenBank/DDBJ whole genome shotgun (WGS) entry which is preliminary data.</text>
</comment>
<protein>
    <submittedName>
        <fullName evidence="1">Uncharacterized protein</fullName>
    </submittedName>
</protein>
<gene>
    <name evidence="1" type="ORF">DFP99_0614</name>
</gene>